<evidence type="ECO:0000256" key="24">
    <source>
        <dbReference type="SAM" id="MobiDB-lite"/>
    </source>
</evidence>
<dbReference type="EC" id="3.6.4.12" evidence="4"/>
<keyword evidence="15" id="KW-0067">ATP-binding</keyword>
<evidence type="ECO:0000313" key="29">
    <source>
        <dbReference type="Proteomes" id="UP001501940"/>
    </source>
</evidence>
<dbReference type="InterPro" id="IPR025766">
    <property type="entry name" value="ADD"/>
</dbReference>
<dbReference type="Gene3D" id="3.40.50.10810">
    <property type="entry name" value="Tandem AAA-ATPase domain"/>
    <property type="match status" value="1"/>
</dbReference>
<dbReference type="GO" id="GO:0045944">
    <property type="term" value="P:positive regulation of transcription by RNA polymerase II"/>
    <property type="evidence" value="ECO:0007669"/>
    <property type="project" value="UniProtKB-ARBA"/>
</dbReference>
<name>A0AAQ5Z8C5_AMPOC</name>
<dbReference type="InterPro" id="IPR001650">
    <property type="entry name" value="Helicase_C-like"/>
</dbReference>
<evidence type="ECO:0000256" key="8">
    <source>
        <dbReference type="ARBA" id="ARBA00022723"/>
    </source>
</evidence>
<dbReference type="GO" id="GO:0003678">
    <property type="term" value="F:DNA helicase activity"/>
    <property type="evidence" value="ECO:0007669"/>
    <property type="project" value="UniProtKB-EC"/>
</dbReference>
<dbReference type="InterPro" id="IPR000330">
    <property type="entry name" value="SNF2_N"/>
</dbReference>
<keyword evidence="10" id="KW-0227">DNA damage</keyword>
<dbReference type="Ensembl" id="ENSAOCT00000050762.1">
    <property type="protein sequence ID" value="ENSAOCP00000062358.1"/>
    <property type="gene ID" value="ENSAOCG00000024451.2"/>
</dbReference>
<comment type="subcellular location">
    <subcellularLocation>
        <location evidence="2">Chromosome</location>
        <location evidence="2">Telomere</location>
    </subcellularLocation>
    <subcellularLocation>
        <location evidence="1">Nucleus</location>
    </subcellularLocation>
</comment>
<keyword evidence="20" id="KW-0539">Nucleus</keyword>
<feature type="compositionally biased region" description="Basic and acidic residues" evidence="24">
    <location>
        <begin position="595"/>
        <end position="622"/>
    </location>
</feature>
<feature type="compositionally biased region" description="Basic and acidic residues" evidence="24">
    <location>
        <begin position="1302"/>
        <end position="1317"/>
    </location>
</feature>
<sequence length="1797" mass="202714">MSLASSESHLNQMADKEEEPGSSAETMKPSSSRSKRKPVAVAKHTGQNESDTSAESENEGATSDNPSDCNTGSASKGTLVMRPAGNENKGAMKLRVDFKQKKPDDTLQKKVNCTACGKQVNQFQRNSVYEHPALKVLICKSCYKYYTSDDISRDSDGMDEQCRWCAEGGKLICCDYCNNAFCKKCILRNLGRKELSVITDENSKWHCYVCRSEPLQDLVSKCNRIMEKQELEQLKQRKTDKTEERDSKKHKNKAAKEHKAVVNGKEHTEGSGTMTFSYKKLQVPKELIKKAKKLVETTTGLNNTFIQFIQQAAEDQGDKSIRYRHLKAFKAVLSDLKKAHNALEAALEPEFRNMDLQNGNEGQHAVKKSTNVVALEEKIKDHSTDTETEVKDLQTETEIEMKDHQTETDVTKKIIKTEVCDDALVSAGEMSLDHDIMSVPPSVPEELFQMVESLADSTMLSQIDTNLVTDNDTKSNGNPPDSQRPQPKVKNLIVKLTPVPVVTTCGSRSSRSKNKEKGGETPIKVKEECNQEDNSASDAVDGTESPPPSRRSSRVKTTPLRKQAENKGKNDSSESESEEDDKSKAKSSKKSSSTKQEDRKKTEASEKQTADSDSDEVPHILLEKAAAGQSTDEEQGSTSAKKHSLKQETSIQDAEKPSKRKRKSESSDSDLEKKSKKASKKKKKKQNGSDSSDSDSDNEKETKSKVSTAKRRSSRVKKQDDAEEDKNSPQRKAADRKRSYEKKRKGRSAKAASKLQSSSSEDEEEQQAEGDSGEDSDEQKIKPLVEDNMVGGSGPFHQSSGNVSGEEDGEDQDGEGRKGRKKIRKILKDDKLRTETRDALKEEEDRRKRIAEREALREKLREVIEVKESSQVTCPITTKLVLDEDEETKEPIVQVHRNLVTKLKPHQVDGVQFMWDCCCESVKKIEKSAGSGCILAHCMGLGKTLQVVTFLHTLLLCEKLDFTTALVVCPLNTVLNWLNEFEKWQEGMKDDESLEVVELATVKRPQERAYALQRWQEMGGVMIIGYEMYRNLTQGRNIKSKKLKETFQKTLVDPGPDLVICDEGHILKNEASAVSKAMNSIRTRRRVVLTGTPLQNNLIEYHCMVNFIKENLLGSVKEFRNRFINPIQNGQCADSTLHDVRIMKKRAHILYEMLAGCVQRKDYTALTKFLPPKHEYVLSVRVTPIQCKLYRYYLEHFTGVGNALEGGRGRAGTKLFQDFQMLSRIWTHPWCLQLDYISKENRGFFDEDSMDEFIASETDESSMSLTSEDEKKQGKGKKKGSDDSDSDDLEVIKEWNSSSRGRNGEGRNRPEVVEEPRPSGSAPGSPTPDWHKEFVTEADAEIVEHSGKISLLFEILRMAEEVDDKVLVFSQSLISLDLIEDFLELSCRAKDEDKVSPYKGEGKWFRNIDYYRLDGSTNATTRKKWAEEFNDTSNTRGRLFLISTRAGSLGINLVAANRVIIFDASWNPSYDIQSIFRVYRFGQVKTVYVYRFLAQGTMEEKIYERQVTKQSLSFRVVDQQQIERHFTMNELAELYTFEPDLLDDPSGKKSKKATPMLPKDPILAEILQNSKDHVVCYHEHDSLLDHKEEEALSEEDRKAAWAEYEAEKKGLSMRTNYQSAYAHADMGTSSYFSYNMAALASMSNQQLEDLINQGRQKVIEATNALKTLPRESLEDIIATVWKENPSLTESQVQAMALGRQATVELELKRREAVYRDVLTRQQTLMMFVQKLITNRKVQEQQLAMANQANYLNQLALQNGMMGGSGLSQMDLLGIYQQLHGMSTHQGMGKNPGPSKGL</sequence>
<dbReference type="GO" id="GO:0016787">
    <property type="term" value="F:hydrolase activity"/>
    <property type="evidence" value="ECO:0007669"/>
    <property type="project" value="UniProtKB-KW"/>
</dbReference>
<feature type="compositionally biased region" description="Basic residues" evidence="24">
    <location>
        <begin position="674"/>
        <end position="686"/>
    </location>
</feature>
<feature type="compositionally biased region" description="Basic and acidic residues" evidence="24">
    <location>
        <begin position="254"/>
        <end position="268"/>
    </location>
</feature>
<gene>
    <name evidence="28" type="primary">ATRX</name>
</gene>
<evidence type="ECO:0000256" key="9">
    <source>
        <dbReference type="ARBA" id="ARBA00022741"/>
    </source>
</evidence>
<dbReference type="PROSITE" id="PS51194">
    <property type="entry name" value="HELICASE_CTER"/>
    <property type="match status" value="1"/>
</dbReference>
<dbReference type="GO" id="GO:0005721">
    <property type="term" value="C:pericentric heterochromatin"/>
    <property type="evidence" value="ECO:0007669"/>
    <property type="project" value="TreeGrafter"/>
</dbReference>
<evidence type="ECO:0000256" key="20">
    <source>
        <dbReference type="ARBA" id="ARBA00023242"/>
    </source>
</evidence>
<evidence type="ECO:0000256" key="4">
    <source>
        <dbReference type="ARBA" id="ARBA00012551"/>
    </source>
</evidence>
<feature type="compositionally biased region" description="Basic and acidic residues" evidence="24">
    <location>
        <begin position="562"/>
        <end position="572"/>
    </location>
</feature>
<keyword evidence="7" id="KW-0597">Phosphoprotein</keyword>
<comment type="catalytic activity">
    <reaction evidence="23">
        <text>ATP + H2O = ADP + phosphate + H(+)</text>
        <dbReference type="Rhea" id="RHEA:13065"/>
        <dbReference type="ChEBI" id="CHEBI:15377"/>
        <dbReference type="ChEBI" id="CHEBI:15378"/>
        <dbReference type="ChEBI" id="CHEBI:30616"/>
        <dbReference type="ChEBI" id="CHEBI:43474"/>
        <dbReference type="ChEBI" id="CHEBI:456216"/>
        <dbReference type="EC" id="3.6.4.12"/>
    </reaction>
</comment>
<dbReference type="PANTHER" id="PTHR46357">
    <property type="entry name" value="TRANSCRIPTIONAL REGULATOR ATRX"/>
    <property type="match status" value="1"/>
</dbReference>
<feature type="compositionally biased region" description="Basic residues" evidence="24">
    <location>
        <begin position="739"/>
        <end position="748"/>
    </location>
</feature>
<feature type="domain" description="Helicase C-terminal" evidence="26">
    <location>
        <begin position="1354"/>
        <end position="1532"/>
    </location>
</feature>
<dbReference type="Pfam" id="PF17981">
    <property type="entry name" value="ADD_ATRX"/>
    <property type="match status" value="1"/>
</dbReference>
<accession>A0AAQ5Z8C5</accession>
<dbReference type="GO" id="GO:0008270">
    <property type="term" value="F:zinc ion binding"/>
    <property type="evidence" value="ECO:0007669"/>
    <property type="project" value="UniProtKB-KW"/>
</dbReference>
<dbReference type="CDD" id="cd18068">
    <property type="entry name" value="DEXHc_ATRX"/>
    <property type="match status" value="1"/>
</dbReference>
<dbReference type="Gene3D" id="1.20.120.850">
    <property type="entry name" value="SWI2/SNF2 ATPases, N-terminal domain"/>
    <property type="match status" value="1"/>
</dbReference>
<feature type="region of interest" description="Disordered" evidence="24">
    <location>
        <begin position="468"/>
        <end position="822"/>
    </location>
</feature>
<dbReference type="Pfam" id="PF26143">
    <property type="entry name" value="ATRX_C"/>
    <property type="match status" value="1"/>
</dbReference>
<dbReference type="SUPFAM" id="SSF52540">
    <property type="entry name" value="P-loop containing nucleoside triphosphate hydrolases"/>
    <property type="match status" value="2"/>
</dbReference>
<dbReference type="InterPro" id="IPR011011">
    <property type="entry name" value="Znf_FYVE_PHD"/>
</dbReference>
<dbReference type="Gene3D" id="3.40.50.300">
    <property type="entry name" value="P-loop containing nucleotide triphosphate hydrolases"/>
    <property type="match status" value="2"/>
</dbReference>
<evidence type="ECO:0000256" key="1">
    <source>
        <dbReference type="ARBA" id="ARBA00004123"/>
    </source>
</evidence>
<proteinExistence type="inferred from homology"/>
<evidence type="ECO:0000259" key="25">
    <source>
        <dbReference type="PROSITE" id="PS51192"/>
    </source>
</evidence>
<keyword evidence="29" id="KW-1185">Reference proteome</keyword>
<dbReference type="InterPro" id="IPR058901">
    <property type="entry name" value="ATRX_C"/>
</dbReference>
<keyword evidence="12" id="KW-0378">Hydrolase</keyword>
<dbReference type="FunFam" id="3.40.50.10810:FF:000011">
    <property type="entry name" value="Transcriptional regulator ATRX homolog"/>
    <property type="match status" value="1"/>
</dbReference>
<dbReference type="PROSITE" id="PS51192">
    <property type="entry name" value="HELICASE_ATP_BIND_1"/>
    <property type="match status" value="1"/>
</dbReference>
<feature type="domain" description="Helicase ATP-binding" evidence="25">
    <location>
        <begin position="924"/>
        <end position="1111"/>
    </location>
</feature>
<comment type="similarity">
    <text evidence="3">Belongs to the SNF2/RAD54 helicase family.</text>
</comment>
<feature type="region of interest" description="Disordered" evidence="24">
    <location>
        <begin position="233"/>
        <end position="268"/>
    </location>
</feature>
<keyword evidence="16" id="KW-0832">Ubl conjugation</keyword>
<dbReference type="InterPro" id="IPR027417">
    <property type="entry name" value="P-loop_NTPase"/>
</dbReference>
<dbReference type="SUPFAM" id="SSF57903">
    <property type="entry name" value="FYVE/PHD zinc finger"/>
    <property type="match status" value="1"/>
</dbReference>
<evidence type="ECO:0000256" key="13">
    <source>
        <dbReference type="ARBA" id="ARBA00022806"/>
    </source>
</evidence>
<reference evidence="28" key="2">
    <citation type="submission" date="2025-08" db="UniProtKB">
        <authorList>
            <consortium name="Ensembl"/>
        </authorList>
    </citation>
    <scope>IDENTIFICATION</scope>
</reference>
<dbReference type="InterPro" id="IPR013083">
    <property type="entry name" value="Znf_RING/FYVE/PHD"/>
</dbReference>
<dbReference type="SMART" id="SM00490">
    <property type="entry name" value="HELICc"/>
    <property type="match status" value="1"/>
</dbReference>
<dbReference type="InterPro" id="IPR038718">
    <property type="entry name" value="SNF2-like_sf"/>
</dbReference>
<dbReference type="GO" id="GO:0016604">
    <property type="term" value="C:nuclear body"/>
    <property type="evidence" value="ECO:0007669"/>
    <property type="project" value="UniProtKB-ARBA"/>
</dbReference>
<evidence type="ECO:0000256" key="23">
    <source>
        <dbReference type="ARBA" id="ARBA00047995"/>
    </source>
</evidence>
<evidence type="ECO:0000256" key="19">
    <source>
        <dbReference type="ARBA" id="ARBA00023204"/>
    </source>
</evidence>
<keyword evidence="6" id="KW-1017">Isopeptide bond</keyword>
<dbReference type="Pfam" id="PF00176">
    <property type="entry name" value="SNF2-rel_dom"/>
    <property type="match status" value="1"/>
</dbReference>
<keyword evidence="17" id="KW-0779">Telomere</keyword>
<feature type="domain" description="PHD-type" evidence="27">
    <location>
        <begin position="101"/>
        <end position="238"/>
    </location>
</feature>
<reference evidence="28 29" key="1">
    <citation type="submission" date="2022-01" db="EMBL/GenBank/DDBJ databases">
        <title>A chromosome-scale genome assembly of the false clownfish, Amphiprion ocellaris.</title>
        <authorList>
            <person name="Ryu T."/>
        </authorList>
    </citation>
    <scope>NUCLEOTIDE SEQUENCE [LARGE SCALE GENOMIC DNA]</scope>
</reference>
<evidence type="ECO:0000256" key="22">
    <source>
        <dbReference type="ARBA" id="ARBA00043074"/>
    </source>
</evidence>
<feature type="compositionally biased region" description="Basic and acidic residues" evidence="24">
    <location>
        <begin position="664"/>
        <end position="673"/>
    </location>
</feature>
<feature type="compositionally biased region" description="Acidic residues" evidence="24">
    <location>
        <begin position="760"/>
        <end position="777"/>
    </location>
</feature>
<dbReference type="CDD" id="cd11726">
    <property type="entry name" value="ADDz_ATRX"/>
    <property type="match status" value="1"/>
</dbReference>
<dbReference type="InterPro" id="IPR049730">
    <property type="entry name" value="SNF2/RAD54-like_C"/>
</dbReference>
<evidence type="ECO:0000256" key="6">
    <source>
        <dbReference type="ARBA" id="ARBA00022499"/>
    </source>
</evidence>
<dbReference type="PROSITE" id="PS51533">
    <property type="entry name" value="ADD"/>
    <property type="match status" value="1"/>
</dbReference>
<keyword evidence="18" id="KW-0238">DNA-binding</keyword>
<evidence type="ECO:0000256" key="2">
    <source>
        <dbReference type="ARBA" id="ARBA00004574"/>
    </source>
</evidence>
<evidence type="ECO:0000256" key="3">
    <source>
        <dbReference type="ARBA" id="ARBA00007025"/>
    </source>
</evidence>
<evidence type="ECO:0000259" key="27">
    <source>
        <dbReference type="PROSITE" id="PS51533"/>
    </source>
</evidence>
<dbReference type="GO" id="GO:0031490">
    <property type="term" value="F:chromatin DNA binding"/>
    <property type="evidence" value="ECO:0007669"/>
    <property type="project" value="TreeGrafter"/>
</dbReference>
<dbReference type="FunFam" id="3.40.50.300:FF:000377">
    <property type="entry name" value="transcriptional regulator ATRX isoform X1"/>
    <property type="match status" value="1"/>
</dbReference>
<feature type="compositionally biased region" description="Polar residues" evidence="24">
    <location>
        <begin position="468"/>
        <end position="485"/>
    </location>
</feature>
<dbReference type="CDD" id="cd18793">
    <property type="entry name" value="SF2_C_SNF"/>
    <property type="match status" value="1"/>
</dbReference>
<dbReference type="InterPro" id="IPR014001">
    <property type="entry name" value="Helicase_ATP-bd"/>
</dbReference>
<protein>
    <recommendedName>
        <fullName evidence="4">DNA helicase</fullName>
        <ecNumber evidence="4">3.6.4.12</ecNumber>
    </recommendedName>
    <alternativeName>
        <fullName evidence="21">ATP-dependent helicase ATRX</fullName>
    </alternativeName>
    <alternativeName>
        <fullName evidence="22">X-linked nuclear protein</fullName>
    </alternativeName>
</protein>
<evidence type="ECO:0000256" key="5">
    <source>
        <dbReference type="ARBA" id="ARBA00022454"/>
    </source>
</evidence>
<feature type="region of interest" description="Disordered" evidence="24">
    <location>
        <begin position="1"/>
        <end position="89"/>
    </location>
</feature>
<dbReference type="GO" id="GO:0140719">
    <property type="term" value="P:constitutive heterochromatin formation"/>
    <property type="evidence" value="ECO:0007669"/>
    <property type="project" value="UniProtKB-ARBA"/>
</dbReference>
<evidence type="ECO:0000256" key="12">
    <source>
        <dbReference type="ARBA" id="ARBA00022801"/>
    </source>
</evidence>
<evidence type="ECO:0000256" key="7">
    <source>
        <dbReference type="ARBA" id="ARBA00022553"/>
    </source>
</evidence>
<evidence type="ECO:0000259" key="26">
    <source>
        <dbReference type="PROSITE" id="PS51194"/>
    </source>
</evidence>
<evidence type="ECO:0000256" key="11">
    <source>
        <dbReference type="ARBA" id="ARBA00022771"/>
    </source>
</evidence>
<keyword evidence="14" id="KW-0862">Zinc</keyword>
<evidence type="ECO:0000256" key="21">
    <source>
        <dbReference type="ARBA" id="ARBA00031106"/>
    </source>
</evidence>
<evidence type="ECO:0000256" key="18">
    <source>
        <dbReference type="ARBA" id="ARBA00023125"/>
    </source>
</evidence>
<feature type="compositionally biased region" description="Polar residues" evidence="24">
    <location>
        <begin position="59"/>
        <end position="76"/>
    </location>
</feature>
<dbReference type="InterPro" id="IPR052131">
    <property type="entry name" value="ATRX_domain-containing"/>
</dbReference>
<feature type="compositionally biased region" description="Basic and acidic residues" evidence="24">
    <location>
        <begin position="717"/>
        <end position="738"/>
    </location>
</feature>
<reference evidence="28" key="3">
    <citation type="submission" date="2025-09" db="UniProtKB">
        <authorList>
            <consortium name="Ensembl"/>
        </authorList>
    </citation>
    <scope>IDENTIFICATION</scope>
</reference>
<evidence type="ECO:0000256" key="15">
    <source>
        <dbReference type="ARBA" id="ARBA00022840"/>
    </source>
</evidence>
<feature type="compositionally biased region" description="Basic and acidic residues" evidence="24">
    <location>
        <begin position="513"/>
        <end position="529"/>
    </location>
</feature>
<evidence type="ECO:0000256" key="10">
    <source>
        <dbReference type="ARBA" id="ARBA00022763"/>
    </source>
</evidence>
<keyword evidence="13" id="KW-0347">Helicase</keyword>
<feature type="region of interest" description="Disordered" evidence="24">
    <location>
        <begin position="1257"/>
        <end position="1331"/>
    </location>
</feature>
<dbReference type="InterPro" id="IPR041430">
    <property type="entry name" value="ADD_ATRX"/>
</dbReference>
<feature type="compositionally biased region" description="Polar residues" evidence="24">
    <location>
        <begin position="1"/>
        <end position="11"/>
    </location>
</feature>
<evidence type="ECO:0000256" key="16">
    <source>
        <dbReference type="ARBA" id="ARBA00022843"/>
    </source>
</evidence>
<dbReference type="Pfam" id="PF00271">
    <property type="entry name" value="Helicase_C"/>
    <property type="match status" value="1"/>
</dbReference>
<keyword evidence="11" id="KW-0863">Zinc-finger</keyword>
<dbReference type="SMART" id="SM00487">
    <property type="entry name" value="DEXDc"/>
    <property type="match status" value="1"/>
</dbReference>
<dbReference type="GO" id="GO:0005524">
    <property type="term" value="F:ATP binding"/>
    <property type="evidence" value="ECO:0007669"/>
    <property type="project" value="UniProtKB-KW"/>
</dbReference>
<keyword evidence="19" id="KW-0234">DNA repair</keyword>
<evidence type="ECO:0000256" key="14">
    <source>
        <dbReference type="ARBA" id="ARBA00022833"/>
    </source>
</evidence>
<feature type="compositionally biased region" description="Basic and acidic residues" evidence="24">
    <location>
        <begin position="233"/>
        <end position="247"/>
    </location>
</feature>
<dbReference type="GeneTree" id="ENSGT00940000155902"/>
<evidence type="ECO:0000256" key="17">
    <source>
        <dbReference type="ARBA" id="ARBA00022895"/>
    </source>
</evidence>
<dbReference type="PANTHER" id="PTHR46357:SF1">
    <property type="entry name" value="TRANSCRIPTIONAL REGULATOR ATRX"/>
    <property type="match status" value="1"/>
</dbReference>
<keyword evidence="8" id="KW-0479">Metal-binding</keyword>
<dbReference type="GO" id="GO:0000781">
    <property type="term" value="C:chromosome, telomeric region"/>
    <property type="evidence" value="ECO:0007669"/>
    <property type="project" value="UniProtKB-SubCell"/>
</dbReference>
<dbReference type="Proteomes" id="UP001501940">
    <property type="component" value="Chromosome 13"/>
</dbReference>
<keyword evidence="9" id="KW-0547">Nucleotide-binding</keyword>
<organism evidence="28 29">
    <name type="scientific">Amphiprion ocellaris</name>
    <name type="common">Clown anemonefish</name>
    <dbReference type="NCBI Taxonomy" id="80972"/>
    <lineage>
        <taxon>Eukaryota</taxon>
        <taxon>Metazoa</taxon>
        <taxon>Chordata</taxon>
        <taxon>Craniata</taxon>
        <taxon>Vertebrata</taxon>
        <taxon>Euteleostomi</taxon>
        <taxon>Actinopterygii</taxon>
        <taxon>Neopterygii</taxon>
        <taxon>Teleostei</taxon>
        <taxon>Neoteleostei</taxon>
        <taxon>Acanthomorphata</taxon>
        <taxon>Ovalentaria</taxon>
        <taxon>Pomacentridae</taxon>
        <taxon>Amphiprion</taxon>
    </lineage>
</organism>
<keyword evidence="5" id="KW-0158">Chromosome</keyword>
<feature type="compositionally biased region" description="Low complexity" evidence="24">
    <location>
        <begin position="749"/>
        <end position="759"/>
    </location>
</feature>
<dbReference type="GO" id="GO:0031297">
    <property type="term" value="P:replication fork processing"/>
    <property type="evidence" value="ECO:0007669"/>
    <property type="project" value="TreeGrafter"/>
</dbReference>
<evidence type="ECO:0000313" key="28">
    <source>
        <dbReference type="Ensembl" id="ENSAOCP00000062358.1"/>
    </source>
</evidence>
<dbReference type="GO" id="GO:0006281">
    <property type="term" value="P:DNA repair"/>
    <property type="evidence" value="ECO:0007669"/>
    <property type="project" value="UniProtKB-KW"/>
</dbReference>
<dbReference type="Gene3D" id="3.30.40.10">
    <property type="entry name" value="Zinc/RING finger domain, C3HC4 (zinc finger)"/>
    <property type="match status" value="1"/>
</dbReference>